<sequence>MLTGFPAGRWQMMPKAVVFALLILVCMPLLVAGCATEQAGKPVGEIVTDTPAGMVRGRVMGDVAVYRGIPYALPPTGARRWAPPQAVPDWEGERSALAFGPACPQPASLPGNIYATELGATDEDCLSLNVWAPANAEKAPVFVWIHGGSLTSGAGSLDMYDGARLASEQGLVVVTINYRLGVLGYLAHPGLSAESGQGISGNYGLMDQILALEWVKRNISAFGGDADNVTVAGESAGALSVVMLMTSPKAKGLFDKAVAESAYMVTMASLKEERSGLPSAEATGEALARKMGADDVGALRAMSADKLVNLSRKAGYFPFPVIDGVYETGQMVEIFDKGEQAPVPVLAGFNEGEIRSLRFLLPPIPKSAEAYEAAIRNGYGELSGRYLELYPSDNLDASMLATTRDAMYGWTAERLAASQTAYGHPSFFYLFDHSYPEADRLGLRAFHASEIPYVFGTMKKAVAPWPEIPDTDEERALSEDMMQYWASFARNGQPVADGPPDWPAYGNTATGMIFAEEPKTWDLLARERFDLHEEVVCRRRAAGDIPWNWNVGILSPPLPPKEAACE</sequence>
<reference evidence="6 7" key="1">
    <citation type="journal article" date="2014" name="Antonie Van Leeuwenhoek">
        <title>Hyphomonas beringensis sp. nov. and Hyphomonas chukchiensis sp. nov., isolated from surface seawater of the Bering Sea and Chukchi Sea.</title>
        <authorList>
            <person name="Li C."/>
            <person name="Lai Q."/>
            <person name="Li G."/>
            <person name="Dong C."/>
            <person name="Wang J."/>
            <person name="Liao Y."/>
            <person name="Shao Z."/>
        </authorList>
    </citation>
    <scope>NUCLEOTIDE SEQUENCE [LARGE SCALE GENOMIC DNA]</scope>
    <source>
        <strain evidence="6 7">VP2</strain>
    </source>
</reference>
<dbReference type="InterPro" id="IPR002018">
    <property type="entry name" value="CarbesteraseB"/>
</dbReference>
<dbReference type="GO" id="GO:0004104">
    <property type="term" value="F:cholinesterase activity"/>
    <property type="evidence" value="ECO:0007669"/>
    <property type="project" value="InterPro"/>
</dbReference>
<feature type="active site" description="Charge relay system" evidence="3">
    <location>
        <position position="353"/>
    </location>
</feature>
<evidence type="ECO:0000256" key="1">
    <source>
        <dbReference type="ARBA" id="ARBA00005964"/>
    </source>
</evidence>
<evidence type="ECO:0000313" key="7">
    <source>
        <dbReference type="Proteomes" id="UP000024816"/>
    </source>
</evidence>
<protein>
    <recommendedName>
        <fullName evidence="4">Carboxylic ester hydrolase</fullName>
        <ecNumber evidence="4">3.1.1.-</ecNumber>
    </recommendedName>
</protein>
<comment type="similarity">
    <text evidence="1 4">Belongs to the type-B carboxylesterase/lipase family.</text>
</comment>
<dbReference type="EMBL" id="ARYJ01000003">
    <property type="protein sequence ID" value="KCZ89807.1"/>
    <property type="molecule type" value="Genomic_DNA"/>
</dbReference>
<dbReference type="PROSITE" id="PS00122">
    <property type="entry name" value="CARBOXYLESTERASE_B_1"/>
    <property type="match status" value="1"/>
</dbReference>
<dbReference type="EC" id="3.1.1.-" evidence="4"/>
<dbReference type="Proteomes" id="UP000024816">
    <property type="component" value="Unassembled WGS sequence"/>
</dbReference>
<feature type="active site" description="Charge relay system" evidence="3">
    <location>
        <position position="447"/>
    </location>
</feature>
<dbReference type="PRINTS" id="PR00878">
    <property type="entry name" value="CHOLNESTRASE"/>
</dbReference>
<evidence type="ECO:0000256" key="4">
    <source>
        <dbReference type="RuleBase" id="RU361235"/>
    </source>
</evidence>
<dbReference type="AlphaFoldDB" id="A0A059FGS0"/>
<gene>
    <name evidence="6" type="ORF">HJA_06132</name>
</gene>
<evidence type="ECO:0000259" key="5">
    <source>
        <dbReference type="Pfam" id="PF00135"/>
    </source>
</evidence>
<evidence type="ECO:0000313" key="6">
    <source>
        <dbReference type="EMBL" id="KCZ89807.1"/>
    </source>
</evidence>
<proteinExistence type="inferred from homology"/>
<dbReference type="PANTHER" id="PTHR11559">
    <property type="entry name" value="CARBOXYLESTERASE"/>
    <property type="match status" value="1"/>
</dbReference>
<dbReference type="ESTHER" id="9rhob-a0a059fgs0">
    <property type="family name" value="Carb_B_Bacteria"/>
</dbReference>
<dbReference type="Gene3D" id="3.40.50.1820">
    <property type="entry name" value="alpha/beta hydrolase"/>
    <property type="match status" value="1"/>
</dbReference>
<dbReference type="STRING" id="1280952.HJA_06132"/>
<keyword evidence="7" id="KW-1185">Reference proteome</keyword>
<dbReference type="eggNOG" id="COG2272">
    <property type="taxonomic scope" value="Bacteria"/>
</dbReference>
<dbReference type="RefSeq" id="WP_206741681.1">
    <property type="nucleotide sequence ID" value="NZ_ARYJ01000003.1"/>
</dbReference>
<comment type="caution">
    <text evidence="6">The sequence shown here is derived from an EMBL/GenBank/DDBJ whole genome shotgun (WGS) entry which is preliminary data.</text>
</comment>
<dbReference type="InterPro" id="IPR029058">
    <property type="entry name" value="AB_hydrolase_fold"/>
</dbReference>
<accession>A0A059FGS0</accession>
<dbReference type="InterPro" id="IPR050309">
    <property type="entry name" value="Type-B_Carboxylest/Lipase"/>
</dbReference>
<feature type="domain" description="Carboxylesterase type B" evidence="5">
    <location>
        <begin position="47"/>
        <end position="512"/>
    </location>
</feature>
<dbReference type="SUPFAM" id="SSF53474">
    <property type="entry name" value="alpha/beta-Hydrolases"/>
    <property type="match status" value="1"/>
</dbReference>
<dbReference type="Pfam" id="PF00135">
    <property type="entry name" value="COesterase"/>
    <property type="match status" value="1"/>
</dbReference>
<dbReference type="PATRIC" id="fig|1280952.3.peg.1217"/>
<evidence type="ECO:0000256" key="2">
    <source>
        <dbReference type="ARBA" id="ARBA00022801"/>
    </source>
</evidence>
<name>A0A059FGS0_9PROT</name>
<dbReference type="InterPro" id="IPR019826">
    <property type="entry name" value="Carboxylesterase_B_AS"/>
</dbReference>
<evidence type="ECO:0000256" key="3">
    <source>
        <dbReference type="PIRSR" id="PIRSR600997-1"/>
    </source>
</evidence>
<feature type="active site" description="Acyl-ester intermediate" evidence="3">
    <location>
        <position position="235"/>
    </location>
</feature>
<dbReference type="InterPro" id="IPR000997">
    <property type="entry name" value="Cholinesterase"/>
</dbReference>
<keyword evidence="2 4" id="KW-0378">Hydrolase</keyword>
<organism evidence="6 7">
    <name type="scientific">Hyphomonas jannaschiana VP2</name>
    <dbReference type="NCBI Taxonomy" id="1280952"/>
    <lineage>
        <taxon>Bacteria</taxon>
        <taxon>Pseudomonadati</taxon>
        <taxon>Pseudomonadota</taxon>
        <taxon>Alphaproteobacteria</taxon>
        <taxon>Hyphomonadales</taxon>
        <taxon>Hyphomonadaceae</taxon>
        <taxon>Hyphomonas</taxon>
    </lineage>
</organism>